<gene>
    <name evidence="1" type="ORF">S01H1_78337</name>
</gene>
<organism evidence="1">
    <name type="scientific">marine sediment metagenome</name>
    <dbReference type="NCBI Taxonomy" id="412755"/>
    <lineage>
        <taxon>unclassified sequences</taxon>
        <taxon>metagenomes</taxon>
        <taxon>ecological metagenomes</taxon>
    </lineage>
</organism>
<name>X0Z976_9ZZZZ</name>
<protein>
    <submittedName>
        <fullName evidence="1">Uncharacterized protein</fullName>
    </submittedName>
</protein>
<reference evidence="1" key="1">
    <citation type="journal article" date="2014" name="Front. Microbiol.">
        <title>High frequency of phylogenetically diverse reductive dehalogenase-homologous genes in deep subseafloor sedimentary metagenomes.</title>
        <authorList>
            <person name="Kawai M."/>
            <person name="Futagami T."/>
            <person name="Toyoda A."/>
            <person name="Takaki Y."/>
            <person name="Nishi S."/>
            <person name="Hori S."/>
            <person name="Arai W."/>
            <person name="Tsubouchi T."/>
            <person name="Morono Y."/>
            <person name="Uchiyama I."/>
            <person name="Ito T."/>
            <person name="Fujiyama A."/>
            <person name="Inagaki F."/>
            <person name="Takami H."/>
        </authorList>
    </citation>
    <scope>NUCLEOTIDE SEQUENCE</scope>
    <source>
        <strain evidence="1">Expedition CK06-06</strain>
    </source>
</reference>
<proteinExistence type="predicted"/>
<comment type="caution">
    <text evidence="1">The sequence shown here is derived from an EMBL/GenBank/DDBJ whole genome shotgun (WGS) entry which is preliminary data.</text>
</comment>
<dbReference type="EMBL" id="BARS01052717">
    <property type="protein sequence ID" value="GAG45016.1"/>
    <property type="molecule type" value="Genomic_DNA"/>
</dbReference>
<evidence type="ECO:0000313" key="1">
    <source>
        <dbReference type="EMBL" id="GAG45016.1"/>
    </source>
</evidence>
<sequence>MITEEKIIEIIKYVSVGCLVMEEKIPKNKMEAIDKDEVWMSILAKQIISEIRKKD</sequence>
<accession>X0Z976</accession>
<dbReference type="AlphaFoldDB" id="X0Z976"/>